<accession>A0ABD1RWV5</accession>
<dbReference type="AlphaFoldDB" id="A0ABD1RWV5"/>
<gene>
    <name evidence="2" type="ORF">Adt_28548</name>
</gene>
<proteinExistence type="predicted"/>
<organism evidence="2 3">
    <name type="scientific">Abeliophyllum distichum</name>
    <dbReference type="NCBI Taxonomy" id="126358"/>
    <lineage>
        <taxon>Eukaryota</taxon>
        <taxon>Viridiplantae</taxon>
        <taxon>Streptophyta</taxon>
        <taxon>Embryophyta</taxon>
        <taxon>Tracheophyta</taxon>
        <taxon>Spermatophyta</taxon>
        <taxon>Magnoliopsida</taxon>
        <taxon>eudicotyledons</taxon>
        <taxon>Gunneridae</taxon>
        <taxon>Pentapetalae</taxon>
        <taxon>asterids</taxon>
        <taxon>lamiids</taxon>
        <taxon>Lamiales</taxon>
        <taxon>Oleaceae</taxon>
        <taxon>Forsythieae</taxon>
        <taxon>Abeliophyllum</taxon>
    </lineage>
</organism>
<evidence type="ECO:0000313" key="2">
    <source>
        <dbReference type="EMBL" id="KAL2492920.1"/>
    </source>
</evidence>
<comment type="caution">
    <text evidence="2">The sequence shown here is derived from an EMBL/GenBank/DDBJ whole genome shotgun (WGS) entry which is preliminary data.</text>
</comment>
<feature type="region of interest" description="Disordered" evidence="1">
    <location>
        <begin position="1"/>
        <end position="50"/>
    </location>
</feature>
<sequence>MQPNKDLLLPKQTTSKLSESTMAESQERPPPERRFPDRRSTPAHRRADFRSADISSTAYISPAWRENRADLRSALPAPVRRSRGRQREAPDLLTQIRRAQALRADPWPDPALLCADPALDAARRSVAGSSAAVRGSSTGSARALIQARICASADLWRRLTARARSAIRPSDFSPPFFFLLVSISPV</sequence>
<keyword evidence="3" id="KW-1185">Reference proteome</keyword>
<dbReference type="Proteomes" id="UP001604336">
    <property type="component" value="Unassembled WGS sequence"/>
</dbReference>
<name>A0ABD1RWV5_9LAMI</name>
<protein>
    <submittedName>
        <fullName evidence="2">Uncharacterized protein</fullName>
    </submittedName>
</protein>
<evidence type="ECO:0000313" key="3">
    <source>
        <dbReference type="Proteomes" id="UP001604336"/>
    </source>
</evidence>
<feature type="compositionally biased region" description="Basic and acidic residues" evidence="1">
    <location>
        <begin position="25"/>
        <end position="50"/>
    </location>
</feature>
<reference evidence="3" key="1">
    <citation type="submission" date="2024-07" db="EMBL/GenBank/DDBJ databases">
        <title>Two chromosome-level genome assemblies of Korean endemic species Abeliophyllum distichum and Forsythia ovata (Oleaceae).</title>
        <authorList>
            <person name="Jang H."/>
        </authorList>
    </citation>
    <scope>NUCLEOTIDE SEQUENCE [LARGE SCALE GENOMIC DNA]</scope>
</reference>
<dbReference type="EMBL" id="JBFOLK010000008">
    <property type="protein sequence ID" value="KAL2492920.1"/>
    <property type="molecule type" value="Genomic_DNA"/>
</dbReference>
<feature type="compositionally biased region" description="Polar residues" evidence="1">
    <location>
        <begin position="11"/>
        <end position="24"/>
    </location>
</feature>
<evidence type="ECO:0000256" key="1">
    <source>
        <dbReference type="SAM" id="MobiDB-lite"/>
    </source>
</evidence>